<accession>A0A7R9IXH6</accession>
<sequence>MIATQVTSSYSSPMASLVLIDSFEKLPDQMTYPYAELDDLQKHILATPHPIGYKFKHSDPETRFHLPDVVVEIQARCMAPEDDYGRVIIIPKAAGINFPRQWPVTFLNLPVTLW</sequence>
<protein>
    <submittedName>
        <fullName evidence="1">(California timema) hypothetical protein</fullName>
    </submittedName>
</protein>
<dbReference type="EMBL" id="OE179396">
    <property type="protein sequence ID" value="CAD7568696.1"/>
    <property type="molecule type" value="Genomic_DNA"/>
</dbReference>
<proteinExistence type="predicted"/>
<gene>
    <name evidence="1" type="ORF">TCMB3V08_LOCUS1451</name>
</gene>
<dbReference type="AlphaFoldDB" id="A0A7R9IXH6"/>
<evidence type="ECO:0000313" key="1">
    <source>
        <dbReference type="EMBL" id="CAD7568696.1"/>
    </source>
</evidence>
<organism evidence="1">
    <name type="scientific">Timema californicum</name>
    <name type="common">California timema</name>
    <name type="synonym">Walking stick</name>
    <dbReference type="NCBI Taxonomy" id="61474"/>
    <lineage>
        <taxon>Eukaryota</taxon>
        <taxon>Metazoa</taxon>
        <taxon>Ecdysozoa</taxon>
        <taxon>Arthropoda</taxon>
        <taxon>Hexapoda</taxon>
        <taxon>Insecta</taxon>
        <taxon>Pterygota</taxon>
        <taxon>Neoptera</taxon>
        <taxon>Polyneoptera</taxon>
        <taxon>Phasmatodea</taxon>
        <taxon>Timematodea</taxon>
        <taxon>Timematoidea</taxon>
        <taxon>Timematidae</taxon>
        <taxon>Timema</taxon>
    </lineage>
</organism>
<name>A0A7R9IXH6_TIMCA</name>
<reference evidence="1" key="1">
    <citation type="submission" date="2020-11" db="EMBL/GenBank/DDBJ databases">
        <authorList>
            <person name="Tran Van P."/>
        </authorList>
    </citation>
    <scope>NUCLEOTIDE SEQUENCE</scope>
</reference>